<evidence type="ECO:0000256" key="2">
    <source>
        <dbReference type="ARBA" id="ARBA00022857"/>
    </source>
</evidence>
<dbReference type="PRINTS" id="PR00081">
    <property type="entry name" value="GDHRDH"/>
</dbReference>
<dbReference type="InterPro" id="IPR020904">
    <property type="entry name" value="Sc_DH/Rdtase_CS"/>
</dbReference>
<evidence type="ECO:0000256" key="1">
    <source>
        <dbReference type="ARBA" id="ARBA00006484"/>
    </source>
</evidence>
<dbReference type="InterPro" id="IPR002347">
    <property type="entry name" value="SDR_fam"/>
</dbReference>
<dbReference type="FunFam" id="3.40.50.720:FF:000084">
    <property type="entry name" value="Short-chain dehydrogenase reductase"/>
    <property type="match status" value="1"/>
</dbReference>
<evidence type="ECO:0000313" key="5">
    <source>
        <dbReference type="EMBL" id="CAB4836626.1"/>
    </source>
</evidence>
<dbReference type="Pfam" id="PF00106">
    <property type="entry name" value="adh_short"/>
    <property type="match status" value="1"/>
</dbReference>
<evidence type="ECO:0000256" key="3">
    <source>
        <dbReference type="ARBA" id="ARBA00023002"/>
    </source>
</evidence>
<proteinExistence type="inferred from homology"/>
<dbReference type="EMBL" id="CAEZYR010000030">
    <property type="protein sequence ID" value="CAB4739274.1"/>
    <property type="molecule type" value="Genomic_DNA"/>
</dbReference>
<reference evidence="4" key="1">
    <citation type="submission" date="2020-05" db="EMBL/GenBank/DDBJ databases">
        <authorList>
            <person name="Chiriac C."/>
            <person name="Salcher M."/>
            <person name="Ghai R."/>
            <person name="Kavagutti S V."/>
        </authorList>
    </citation>
    <scope>NUCLEOTIDE SEQUENCE</scope>
</reference>
<dbReference type="PANTHER" id="PTHR43618">
    <property type="entry name" value="7-ALPHA-HYDROXYSTEROID DEHYDROGENASE"/>
    <property type="match status" value="1"/>
</dbReference>
<dbReference type="PROSITE" id="PS00061">
    <property type="entry name" value="ADH_SHORT"/>
    <property type="match status" value="1"/>
</dbReference>
<dbReference type="InterPro" id="IPR036291">
    <property type="entry name" value="NAD(P)-bd_dom_sf"/>
</dbReference>
<dbReference type="GO" id="GO:0016491">
    <property type="term" value="F:oxidoreductase activity"/>
    <property type="evidence" value="ECO:0007669"/>
    <property type="project" value="UniProtKB-KW"/>
</dbReference>
<keyword evidence="2" id="KW-0521">NADP</keyword>
<evidence type="ECO:0000313" key="6">
    <source>
        <dbReference type="EMBL" id="CAB4934650.1"/>
    </source>
</evidence>
<dbReference type="AlphaFoldDB" id="A0A6J6SWV9"/>
<dbReference type="PANTHER" id="PTHR43618:SF17">
    <property type="entry name" value="RHAMNOLIPIDS BIOSYNTHESIS 3-OXOACYL-[ACYL-CARRIER-PROTEIN] REDUCTASE"/>
    <property type="match status" value="1"/>
</dbReference>
<organism evidence="4">
    <name type="scientific">freshwater metagenome</name>
    <dbReference type="NCBI Taxonomy" id="449393"/>
    <lineage>
        <taxon>unclassified sequences</taxon>
        <taxon>metagenomes</taxon>
        <taxon>ecological metagenomes</taxon>
    </lineage>
</organism>
<accession>A0A6J6SWV9</accession>
<dbReference type="EMBL" id="CAFABA010000206">
    <property type="protein sequence ID" value="CAB4836626.1"/>
    <property type="molecule type" value="Genomic_DNA"/>
</dbReference>
<dbReference type="PRINTS" id="PR00080">
    <property type="entry name" value="SDRFAMILY"/>
</dbReference>
<comment type="similarity">
    <text evidence="1">Belongs to the short-chain dehydrogenases/reductases (SDR) family.</text>
</comment>
<sequence length="260" mass="27228">MSDYLIDMFGLRGKTAVITGGGQGIGRMIAEGFVRAGARTIIASRKFDVCEQAAADLSSFGTCIPVQADLASTEGCLAFASHLRGAGEAVHVLVNNAGATWGASYAEYPAHAWNRCMELNVHAVFELTRALTPDLVAAATAEDPARVINIGSIDGMHVPIYENYAYAASKAALHHLTSVLAGRLAVDNITVNAVAPGPFESKMMRSTLEEHGADLVTRIPLGRIGRSDDMAGIALFLASRAGAYLTGALIPVDGGLVTTR</sequence>
<evidence type="ECO:0000313" key="4">
    <source>
        <dbReference type="EMBL" id="CAB4739274.1"/>
    </source>
</evidence>
<dbReference type="InterPro" id="IPR052178">
    <property type="entry name" value="Sec_Metab_Biosynth_SDR"/>
</dbReference>
<keyword evidence="3" id="KW-0560">Oxidoreductase</keyword>
<dbReference type="EMBL" id="CAFBMH010000167">
    <property type="protein sequence ID" value="CAB4934650.1"/>
    <property type="molecule type" value="Genomic_DNA"/>
</dbReference>
<protein>
    <submittedName>
        <fullName evidence="4">Unannotated protein</fullName>
    </submittedName>
</protein>
<name>A0A6J6SWV9_9ZZZZ</name>
<dbReference type="Gene3D" id="3.40.50.720">
    <property type="entry name" value="NAD(P)-binding Rossmann-like Domain"/>
    <property type="match status" value="1"/>
</dbReference>
<dbReference type="SUPFAM" id="SSF51735">
    <property type="entry name" value="NAD(P)-binding Rossmann-fold domains"/>
    <property type="match status" value="1"/>
</dbReference>
<gene>
    <name evidence="4" type="ORF">UFOPK2754_01044</name>
    <name evidence="5" type="ORF">UFOPK3139_03070</name>
    <name evidence="6" type="ORF">UFOPK3543_02878</name>
</gene>